<evidence type="ECO:0000256" key="7">
    <source>
        <dbReference type="SAM" id="Phobius"/>
    </source>
</evidence>
<keyword evidence="4 7" id="KW-0812">Transmembrane</keyword>
<dbReference type="InterPro" id="IPR011657">
    <property type="entry name" value="CNT_C_dom"/>
</dbReference>
<organism evidence="12 13">
    <name type="scientific">Flagellimonas allohymeniacidonis</name>
    <dbReference type="NCBI Taxonomy" id="2517819"/>
    <lineage>
        <taxon>Bacteria</taxon>
        <taxon>Pseudomonadati</taxon>
        <taxon>Bacteroidota</taxon>
        <taxon>Flavobacteriia</taxon>
        <taxon>Flavobacteriales</taxon>
        <taxon>Flavobacteriaceae</taxon>
        <taxon>Flagellimonas</taxon>
    </lineage>
</organism>
<dbReference type="Pfam" id="PF07662">
    <property type="entry name" value="Nucleos_tra2_C"/>
    <property type="match status" value="1"/>
</dbReference>
<dbReference type="Pfam" id="PF01773">
    <property type="entry name" value="Nucleos_tra2_N"/>
    <property type="match status" value="1"/>
</dbReference>
<dbReference type="AlphaFoldDB" id="A0A4Q8QEL1"/>
<feature type="transmembrane region" description="Helical" evidence="7">
    <location>
        <begin position="426"/>
        <end position="446"/>
    </location>
</feature>
<gene>
    <name evidence="12" type="ORF">EW142_09595</name>
</gene>
<comment type="caution">
    <text evidence="12">The sequence shown here is derived from an EMBL/GenBank/DDBJ whole genome shotgun (WGS) entry which is preliminary data.</text>
</comment>
<keyword evidence="6 7" id="KW-0472">Membrane</keyword>
<evidence type="ECO:0000256" key="4">
    <source>
        <dbReference type="ARBA" id="ARBA00022692"/>
    </source>
</evidence>
<reference evidence="12 13" key="1">
    <citation type="submission" date="2019-02" db="EMBL/GenBank/DDBJ databases">
        <title>Draft genome sequence of Muricauda sp. 176CP4-71.</title>
        <authorList>
            <person name="Park J.-S."/>
        </authorList>
    </citation>
    <scope>NUCLEOTIDE SEQUENCE [LARGE SCALE GENOMIC DNA]</scope>
    <source>
        <strain evidence="12 13">176CP4-71</strain>
    </source>
</reference>
<feature type="chain" id="PRO_5020512618" evidence="8">
    <location>
        <begin position="22"/>
        <end position="487"/>
    </location>
</feature>
<keyword evidence="3" id="KW-1003">Cell membrane</keyword>
<dbReference type="GO" id="GO:0015293">
    <property type="term" value="F:symporter activity"/>
    <property type="evidence" value="ECO:0007669"/>
    <property type="project" value="TreeGrafter"/>
</dbReference>
<feature type="transmembrane region" description="Helical" evidence="7">
    <location>
        <begin position="318"/>
        <end position="342"/>
    </location>
</feature>
<protein>
    <submittedName>
        <fullName evidence="12">Na+ dependent nucleoside transporter</fullName>
    </submittedName>
</protein>
<evidence type="ECO:0000259" key="9">
    <source>
        <dbReference type="Pfam" id="PF01773"/>
    </source>
</evidence>
<evidence type="ECO:0000313" key="13">
    <source>
        <dbReference type="Proteomes" id="UP000291981"/>
    </source>
</evidence>
<dbReference type="EMBL" id="SGIU01000002">
    <property type="protein sequence ID" value="TAI46943.1"/>
    <property type="molecule type" value="Genomic_DNA"/>
</dbReference>
<dbReference type="PANTHER" id="PTHR10590">
    <property type="entry name" value="SODIUM/NUCLEOSIDE COTRANSPORTER"/>
    <property type="match status" value="1"/>
</dbReference>
<evidence type="ECO:0000256" key="6">
    <source>
        <dbReference type="ARBA" id="ARBA00023136"/>
    </source>
</evidence>
<feature type="transmembrane region" description="Helical" evidence="7">
    <location>
        <begin position="146"/>
        <end position="171"/>
    </location>
</feature>
<dbReference type="GO" id="GO:0005337">
    <property type="term" value="F:nucleoside transmembrane transporter activity"/>
    <property type="evidence" value="ECO:0007669"/>
    <property type="project" value="InterPro"/>
</dbReference>
<accession>A0A4Q8QEL1</accession>
<comment type="similarity">
    <text evidence="2">Belongs to the concentrative nucleoside transporter (CNT) (TC 2.A.41) family.</text>
</comment>
<dbReference type="GO" id="GO:0005886">
    <property type="term" value="C:plasma membrane"/>
    <property type="evidence" value="ECO:0007669"/>
    <property type="project" value="UniProtKB-SubCell"/>
</dbReference>
<dbReference type="OrthoDB" id="9766455at2"/>
<sequence>MGKYYRGFLILLLLVCANTFGQNTAVPDSLSLAVDTTIIDDITVSQAPELVPNQGFSINTLWRGALGMLVLILISFLFSANRKAINWKTVGIGLSLQLLIAFGVLKVPFIQLLFEKIGQVFVSILDFTRAGSQFLFEGLVVDMDTFGFIFAFQVLPTIIFFSALTSVLFYLGIIQKVVRALAWLLSKTLGISGAESLSVAGNIFLGQTEAPLLIKAYLEKMNKSEILLVMIGGMATVAGAVLAAYIGFLGGDDPALRLVFAKHLLAASVMAAPGAITISKILYPQTEAVNTDVRVSSEKIGANFLDAIANGTTEGLKLALNVGAMLLVFVAFIAMINGILGWIGDWSTFNDWIAANSPYEKFSLEAILGTIFAPLMWLIGVANEDIMLMGQLLGIKLAASEFVGYIQLAQLKDMASGLHFTYNKSVIMATYMLCGFANFASIGIQIGGIGSLAPGQRKTLSEFGMRAVLGGSLASLLSATIAGMILG</sequence>
<feature type="transmembrane region" description="Helical" evidence="7">
    <location>
        <begin position="90"/>
        <end position="114"/>
    </location>
</feature>
<name>A0A4Q8QEL1_9FLAO</name>
<evidence type="ECO:0000256" key="5">
    <source>
        <dbReference type="ARBA" id="ARBA00022989"/>
    </source>
</evidence>
<feature type="signal peptide" evidence="8">
    <location>
        <begin position="1"/>
        <end position="21"/>
    </location>
</feature>
<evidence type="ECO:0000259" key="10">
    <source>
        <dbReference type="Pfam" id="PF07662"/>
    </source>
</evidence>
<feature type="domain" description="Concentrative nucleoside transporter N-terminal" evidence="9">
    <location>
        <begin position="66"/>
        <end position="139"/>
    </location>
</feature>
<feature type="transmembrane region" description="Helical" evidence="7">
    <location>
        <begin position="260"/>
        <end position="278"/>
    </location>
</feature>
<keyword evidence="13" id="KW-1185">Reference proteome</keyword>
<feature type="transmembrane region" description="Helical" evidence="7">
    <location>
        <begin position="226"/>
        <end position="248"/>
    </location>
</feature>
<dbReference type="Proteomes" id="UP000291981">
    <property type="component" value="Unassembled WGS sequence"/>
</dbReference>
<evidence type="ECO:0000259" key="11">
    <source>
        <dbReference type="Pfam" id="PF07670"/>
    </source>
</evidence>
<evidence type="ECO:0000256" key="8">
    <source>
        <dbReference type="SAM" id="SignalP"/>
    </source>
</evidence>
<feature type="transmembrane region" description="Helical" evidence="7">
    <location>
        <begin position="60"/>
        <end position="78"/>
    </location>
</feature>
<proteinExistence type="inferred from homology"/>
<evidence type="ECO:0000256" key="2">
    <source>
        <dbReference type="ARBA" id="ARBA00009033"/>
    </source>
</evidence>
<evidence type="ECO:0000256" key="3">
    <source>
        <dbReference type="ARBA" id="ARBA00022475"/>
    </source>
</evidence>
<evidence type="ECO:0000313" key="12">
    <source>
        <dbReference type="EMBL" id="TAI46943.1"/>
    </source>
</evidence>
<dbReference type="PANTHER" id="PTHR10590:SF4">
    <property type="entry name" value="SOLUTE CARRIER FAMILY 28 MEMBER 3"/>
    <property type="match status" value="1"/>
</dbReference>
<keyword evidence="5 7" id="KW-1133">Transmembrane helix</keyword>
<feature type="transmembrane region" description="Helical" evidence="7">
    <location>
        <begin position="467"/>
        <end position="486"/>
    </location>
</feature>
<dbReference type="Pfam" id="PF07670">
    <property type="entry name" value="Gate"/>
    <property type="match status" value="1"/>
</dbReference>
<dbReference type="InterPro" id="IPR011642">
    <property type="entry name" value="Gate_dom"/>
</dbReference>
<feature type="transmembrane region" description="Helical" evidence="7">
    <location>
        <begin position="362"/>
        <end position="379"/>
    </location>
</feature>
<dbReference type="InterPro" id="IPR002668">
    <property type="entry name" value="CNT_N_dom"/>
</dbReference>
<feature type="domain" description="Concentrative nucleoside transporter C-terminal" evidence="10">
    <location>
        <begin position="263"/>
        <end position="483"/>
    </location>
</feature>
<feature type="domain" description="Nucleoside transporter/FeoB GTPase Gate" evidence="11">
    <location>
        <begin position="151"/>
        <end position="250"/>
    </location>
</feature>
<keyword evidence="8" id="KW-0732">Signal</keyword>
<evidence type="ECO:0000256" key="1">
    <source>
        <dbReference type="ARBA" id="ARBA00004651"/>
    </source>
</evidence>
<comment type="subcellular location">
    <subcellularLocation>
        <location evidence="1">Cell membrane</location>
        <topology evidence="1">Multi-pass membrane protein</topology>
    </subcellularLocation>
</comment>
<dbReference type="InterPro" id="IPR008276">
    <property type="entry name" value="C_nuclsd_transpt"/>
</dbReference>
<dbReference type="RefSeq" id="WP_130613266.1">
    <property type="nucleotide sequence ID" value="NZ_SGIU01000002.1"/>
</dbReference>